<gene>
    <name evidence="1" type="ORF">NP493_463g02040</name>
</gene>
<proteinExistence type="predicted"/>
<dbReference type="EMBL" id="JAODUO010000463">
    <property type="protein sequence ID" value="KAK2179993.1"/>
    <property type="molecule type" value="Genomic_DNA"/>
</dbReference>
<dbReference type="Proteomes" id="UP001209878">
    <property type="component" value="Unassembled WGS sequence"/>
</dbReference>
<reference evidence="1" key="1">
    <citation type="journal article" date="2023" name="Mol. Biol. Evol.">
        <title>Third-Generation Sequencing Reveals the Adaptive Role of the Epigenome in Three Deep-Sea Polychaetes.</title>
        <authorList>
            <person name="Perez M."/>
            <person name="Aroh O."/>
            <person name="Sun Y."/>
            <person name="Lan Y."/>
            <person name="Juniper S.K."/>
            <person name="Young C.R."/>
            <person name="Angers B."/>
            <person name="Qian P.Y."/>
        </authorList>
    </citation>
    <scope>NUCLEOTIDE SEQUENCE</scope>
    <source>
        <strain evidence="1">R07B-5</strain>
    </source>
</reference>
<name>A0AAD9NTE2_RIDPI</name>
<sequence>MATDVNIVLQLGLRECSYSLGRDTALYLVVSTDELVRTVASCLCSRETITTSNITIYSCERVGASINALWTLNFKNEMQVLIIPVQLRRGCWYCGEIKYQNSFVFLMCHFVCLGITVE</sequence>
<dbReference type="PROSITE" id="PS50231">
    <property type="entry name" value="RICIN_B_LECTIN"/>
    <property type="match status" value="1"/>
</dbReference>
<organism evidence="1 2">
    <name type="scientific">Ridgeia piscesae</name>
    <name type="common">Tubeworm</name>
    <dbReference type="NCBI Taxonomy" id="27915"/>
    <lineage>
        <taxon>Eukaryota</taxon>
        <taxon>Metazoa</taxon>
        <taxon>Spiralia</taxon>
        <taxon>Lophotrochozoa</taxon>
        <taxon>Annelida</taxon>
        <taxon>Polychaeta</taxon>
        <taxon>Sedentaria</taxon>
        <taxon>Canalipalpata</taxon>
        <taxon>Sabellida</taxon>
        <taxon>Siboglinidae</taxon>
        <taxon>Ridgeia</taxon>
    </lineage>
</organism>
<evidence type="ECO:0000313" key="1">
    <source>
        <dbReference type="EMBL" id="KAK2179993.1"/>
    </source>
</evidence>
<keyword evidence="2" id="KW-1185">Reference proteome</keyword>
<protein>
    <submittedName>
        <fullName evidence="1">Uncharacterized protein</fullName>
    </submittedName>
</protein>
<dbReference type="AlphaFoldDB" id="A0AAD9NTE2"/>
<accession>A0AAD9NTE2</accession>
<evidence type="ECO:0000313" key="2">
    <source>
        <dbReference type="Proteomes" id="UP001209878"/>
    </source>
</evidence>
<comment type="caution">
    <text evidence="1">The sequence shown here is derived from an EMBL/GenBank/DDBJ whole genome shotgun (WGS) entry which is preliminary data.</text>
</comment>